<dbReference type="Proteomes" id="UP001642360">
    <property type="component" value="Unassembled WGS sequence"/>
</dbReference>
<proteinExistence type="predicted"/>
<sequence>MEEWLGGYLKRIERDNVNILNRLSDFERSGEGSRQSKEHGSWSVHRKYSCDLPREISKRDLRHRLDKKQESQRPLKERSGGKGKRKQVLSRRDLYHKLSGGVERESLHTGLTVSIKELVD</sequence>
<organism evidence="3 4">
    <name type="scientific">Ilex paraguariensis</name>
    <name type="common">yerba mate</name>
    <dbReference type="NCBI Taxonomy" id="185542"/>
    <lineage>
        <taxon>Eukaryota</taxon>
        <taxon>Viridiplantae</taxon>
        <taxon>Streptophyta</taxon>
        <taxon>Embryophyta</taxon>
        <taxon>Tracheophyta</taxon>
        <taxon>Spermatophyta</taxon>
        <taxon>Magnoliopsida</taxon>
        <taxon>eudicotyledons</taxon>
        <taxon>Gunneridae</taxon>
        <taxon>Pentapetalae</taxon>
        <taxon>asterids</taxon>
        <taxon>campanulids</taxon>
        <taxon>Aquifoliales</taxon>
        <taxon>Aquifoliaceae</taxon>
        <taxon>Ilex</taxon>
    </lineage>
</organism>
<dbReference type="EMBL" id="CAUOFW020000669">
    <property type="protein sequence ID" value="CAK9134863.1"/>
    <property type="molecule type" value="Genomic_DNA"/>
</dbReference>
<dbReference type="EMBL" id="CAUOFW020004856">
    <property type="protein sequence ID" value="CAK9167532.1"/>
    <property type="molecule type" value="Genomic_DNA"/>
</dbReference>
<feature type="compositionally biased region" description="Basic and acidic residues" evidence="1">
    <location>
        <begin position="67"/>
        <end position="80"/>
    </location>
</feature>
<feature type="compositionally biased region" description="Basic and acidic residues" evidence="1">
    <location>
        <begin position="25"/>
        <end position="40"/>
    </location>
</feature>
<evidence type="ECO:0000313" key="2">
    <source>
        <dbReference type="EMBL" id="CAK9134863.1"/>
    </source>
</evidence>
<feature type="region of interest" description="Disordered" evidence="1">
    <location>
        <begin position="59"/>
        <end position="90"/>
    </location>
</feature>
<reference evidence="3 4" key="1">
    <citation type="submission" date="2024-02" db="EMBL/GenBank/DDBJ databases">
        <authorList>
            <person name="Vignale AGUSTIN F."/>
            <person name="Sosa J E."/>
            <person name="Modenutti C."/>
        </authorList>
    </citation>
    <scope>NUCLEOTIDE SEQUENCE [LARGE SCALE GENOMIC DNA]</scope>
</reference>
<evidence type="ECO:0000313" key="3">
    <source>
        <dbReference type="EMBL" id="CAK9167532.1"/>
    </source>
</evidence>
<evidence type="ECO:0000256" key="1">
    <source>
        <dbReference type="SAM" id="MobiDB-lite"/>
    </source>
</evidence>
<keyword evidence="4" id="KW-1185">Reference proteome</keyword>
<feature type="region of interest" description="Disordered" evidence="1">
    <location>
        <begin position="25"/>
        <end position="45"/>
    </location>
</feature>
<accession>A0ABC8THF1</accession>
<name>A0ABC8THF1_9AQUA</name>
<protein>
    <submittedName>
        <fullName evidence="3">Uncharacterized protein</fullName>
    </submittedName>
</protein>
<comment type="caution">
    <text evidence="3">The sequence shown here is derived from an EMBL/GenBank/DDBJ whole genome shotgun (WGS) entry which is preliminary data.</text>
</comment>
<dbReference type="AlphaFoldDB" id="A0ABC8THF1"/>
<gene>
    <name evidence="2" type="ORF">ILEXP_LOCUS1794</name>
    <name evidence="3" type="ORF">ILEXP_LOCUS36808</name>
</gene>
<evidence type="ECO:0000313" key="4">
    <source>
        <dbReference type="Proteomes" id="UP001642360"/>
    </source>
</evidence>